<evidence type="ECO:0000313" key="2">
    <source>
        <dbReference type="Proteomes" id="UP000054630"/>
    </source>
</evidence>
<protein>
    <submittedName>
        <fullName evidence="1">Uncharacterized protein</fullName>
    </submittedName>
</protein>
<dbReference type="Proteomes" id="UP000054630">
    <property type="component" value="Unassembled WGS sequence"/>
</dbReference>
<dbReference type="EMBL" id="JYDL01000039">
    <property type="protein sequence ID" value="KRX21528.1"/>
    <property type="molecule type" value="Genomic_DNA"/>
</dbReference>
<organism evidence="1 2">
    <name type="scientific">Trichinella nelsoni</name>
    <dbReference type="NCBI Taxonomy" id="6336"/>
    <lineage>
        <taxon>Eukaryota</taxon>
        <taxon>Metazoa</taxon>
        <taxon>Ecdysozoa</taxon>
        <taxon>Nematoda</taxon>
        <taxon>Enoplea</taxon>
        <taxon>Dorylaimia</taxon>
        <taxon>Trichinellida</taxon>
        <taxon>Trichinellidae</taxon>
        <taxon>Trichinella</taxon>
    </lineage>
</organism>
<comment type="caution">
    <text evidence="1">The sequence shown here is derived from an EMBL/GenBank/DDBJ whole genome shotgun (WGS) entry which is preliminary data.</text>
</comment>
<sequence length="68" mass="7685">MSGHGNANGNQKYSSTTRKLDKSWSSFGFLPLYMANFCFLRSGPYGLLRDDTYCYCDVLYLYATTESG</sequence>
<reference evidence="1 2" key="1">
    <citation type="submission" date="2015-01" db="EMBL/GenBank/DDBJ databases">
        <title>Evolution of Trichinella species and genotypes.</title>
        <authorList>
            <person name="Korhonen P.K."/>
            <person name="Edoardo P."/>
            <person name="Giuseppe L.R."/>
            <person name="Gasser R.B."/>
        </authorList>
    </citation>
    <scope>NUCLEOTIDE SEQUENCE [LARGE SCALE GENOMIC DNA]</scope>
    <source>
        <strain evidence="1">ISS37</strain>
    </source>
</reference>
<evidence type="ECO:0000313" key="1">
    <source>
        <dbReference type="EMBL" id="KRX21528.1"/>
    </source>
</evidence>
<name>A0A0V0S4B0_9BILA</name>
<gene>
    <name evidence="1" type="ORF">T07_4015</name>
</gene>
<dbReference type="AlphaFoldDB" id="A0A0V0S4B0"/>
<accession>A0A0V0S4B0</accession>
<proteinExistence type="predicted"/>
<keyword evidence="2" id="KW-1185">Reference proteome</keyword>